<organism evidence="8 9">
    <name type="scientific">Buddleja alternifolia</name>
    <dbReference type="NCBI Taxonomy" id="168488"/>
    <lineage>
        <taxon>Eukaryota</taxon>
        <taxon>Viridiplantae</taxon>
        <taxon>Streptophyta</taxon>
        <taxon>Embryophyta</taxon>
        <taxon>Tracheophyta</taxon>
        <taxon>Spermatophyta</taxon>
        <taxon>Magnoliopsida</taxon>
        <taxon>eudicotyledons</taxon>
        <taxon>Gunneridae</taxon>
        <taxon>Pentapetalae</taxon>
        <taxon>asterids</taxon>
        <taxon>lamiids</taxon>
        <taxon>Lamiales</taxon>
        <taxon>Scrophulariaceae</taxon>
        <taxon>Buddlejeae</taxon>
        <taxon>Buddleja</taxon>
    </lineage>
</organism>
<evidence type="ECO:0000256" key="6">
    <source>
        <dbReference type="RuleBase" id="RU000304"/>
    </source>
</evidence>
<evidence type="ECO:0000313" key="8">
    <source>
        <dbReference type="EMBL" id="KAG8364066.1"/>
    </source>
</evidence>
<dbReference type="InterPro" id="IPR000719">
    <property type="entry name" value="Prot_kinase_dom"/>
</dbReference>
<keyword evidence="6" id="KW-0723">Serine/threonine-protein kinase</keyword>
<dbReference type="PANTHER" id="PTHR46146">
    <property type="entry name" value="SERINE/THREONINE-PROTEIN KINASE-LIKE PROTEIN CCR4"/>
    <property type="match status" value="1"/>
</dbReference>
<name>A0AAV6W862_9LAMI</name>
<keyword evidence="3" id="KW-0418">Kinase</keyword>
<dbReference type="AlphaFoldDB" id="A0AAV6W862"/>
<dbReference type="GO" id="GO:0005524">
    <property type="term" value="F:ATP binding"/>
    <property type="evidence" value="ECO:0007669"/>
    <property type="project" value="UniProtKB-UniRule"/>
</dbReference>
<evidence type="ECO:0000313" key="9">
    <source>
        <dbReference type="Proteomes" id="UP000826271"/>
    </source>
</evidence>
<reference evidence="8" key="1">
    <citation type="submission" date="2019-10" db="EMBL/GenBank/DDBJ databases">
        <authorList>
            <person name="Zhang R."/>
            <person name="Pan Y."/>
            <person name="Wang J."/>
            <person name="Ma R."/>
            <person name="Yu S."/>
        </authorList>
    </citation>
    <scope>NUCLEOTIDE SEQUENCE</scope>
    <source>
        <strain evidence="8">LA-IB0</strain>
        <tissue evidence="8">Leaf</tissue>
    </source>
</reference>
<accession>A0AAV6W862</accession>
<dbReference type="SUPFAM" id="SSF56112">
    <property type="entry name" value="Protein kinase-like (PK-like)"/>
    <property type="match status" value="1"/>
</dbReference>
<feature type="domain" description="Protein kinase" evidence="7">
    <location>
        <begin position="16"/>
        <end position="289"/>
    </location>
</feature>
<keyword evidence="1" id="KW-0808">Transferase</keyword>
<evidence type="ECO:0000256" key="2">
    <source>
        <dbReference type="ARBA" id="ARBA00022741"/>
    </source>
</evidence>
<evidence type="ECO:0000256" key="4">
    <source>
        <dbReference type="ARBA" id="ARBA00022840"/>
    </source>
</evidence>
<dbReference type="Proteomes" id="UP000826271">
    <property type="component" value="Unassembled WGS sequence"/>
</dbReference>
<proteinExistence type="inferred from homology"/>
<dbReference type="PANTHER" id="PTHR46146:SF23">
    <property type="entry name" value="PROTEIN KINASE DOMAIN-CONTAINING PROTEIN"/>
    <property type="match status" value="1"/>
</dbReference>
<evidence type="ECO:0000256" key="1">
    <source>
        <dbReference type="ARBA" id="ARBA00022679"/>
    </source>
</evidence>
<keyword evidence="2 5" id="KW-0547">Nucleotide-binding</keyword>
<feature type="binding site" evidence="5">
    <location>
        <position position="45"/>
    </location>
    <ligand>
        <name>ATP</name>
        <dbReference type="ChEBI" id="CHEBI:30616"/>
    </ligand>
</feature>
<dbReference type="SMART" id="SM00220">
    <property type="entry name" value="S_TKc"/>
    <property type="match status" value="1"/>
</dbReference>
<dbReference type="PROSITE" id="PS00107">
    <property type="entry name" value="PROTEIN_KINASE_ATP"/>
    <property type="match status" value="1"/>
</dbReference>
<dbReference type="InterPro" id="IPR011009">
    <property type="entry name" value="Kinase-like_dom_sf"/>
</dbReference>
<dbReference type="Pfam" id="PF00069">
    <property type="entry name" value="Pkinase"/>
    <property type="match status" value="1"/>
</dbReference>
<evidence type="ECO:0000259" key="7">
    <source>
        <dbReference type="PROSITE" id="PS50011"/>
    </source>
</evidence>
<keyword evidence="4 5" id="KW-0067">ATP-binding</keyword>
<dbReference type="Gene3D" id="3.30.200.20">
    <property type="entry name" value="Phosphorylase Kinase, domain 1"/>
    <property type="match status" value="1"/>
</dbReference>
<dbReference type="Gene3D" id="1.10.510.10">
    <property type="entry name" value="Transferase(Phosphotransferase) domain 1"/>
    <property type="match status" value="1"/>
</dbReference>
<evidence type="ECO:0000256" key="3">
    <source>
        <dbReference type="ARBA" id="ARBA00022777"/>
    </source>
</evidence>
<evidence type="ECO:0000256" key="5">
    <source>
        <dbReference type="PROSITE-ProRule" id="PRU10141"/>
    </source>
</evidence>
<comment type="similarity">
    <text evidence="6">Belongs to the protein kinase superfamily.</text>
</comment>
<dbReference type="PROSITE" id="PS00108">
    <property type="entry name" value="PROTEIN_KINASE_ST"/>
    <property type="match status" value="1"/>
</dbReference>
<dbReference type="EMBL" id="WHWC01000019">
    <property type="protein sequence ID" value="KAG8364066.1"/>
    <property type="molecule type" value="Genomic_DNA"/>
</dbReference>
<dbReference type="GO" id="GO:0004674">
    <property type="term" value="F:protein serine/threonine kinase activity"/>
    <property type="evidence" value="ECO:0007669"/>
    <property type="project" value="UniProtKB-KW"/>
</dbReference>
<dbReference type="InterPro" id="IPR017441">
    <property type="entry name" value="Protein_kinase_ATP_BS"/>
</dbReference>
<sequence>MKEFELEELEAATESFSPSRLIGKGSHGSVYRGVLKGGRHVAVKKQSLGLRKLRDDSKLENEARILSSLNQNSCLINLLGISHDVSGSKIIVTHYMPNGTLHELLHFSTTAPPWPKRVEIALQIAKGVCFLHESNPSIVHRDIKSANILFDGNWNVKIADFGLAIRLNSADELNLPAGTIGYLDPSYTTASKVSTKTDVFSYGVVLLELISGRKVMDMLKSPPSIVEWAVPLIEKGRFVEVCDERVHLPRYMEATIKRLLGVAVCCLSPMENDLRPSMDEIVMNLKNFVIVEPVRFPFLMNFIRDIIFNMMRRRKLKYDAMATITTNGACTDHDWESGHDGNSMSKGTLLVREILADITLK</sequence>
<protein>
    <recommendedName>
        <fullName evidence="7">Protein kinase domain-containing protein</fullName>
    </recommendedName>
</protein>
<gene>
    <name evidence="8" type="ORF">BUALT_Bualt19G0087400</name>
</gene>
<dbReference type="InterPro" id="IPR008271">
    <property type="entry name" value="Ser/Thr_kinase_AS"/>
</dbReference>
<keyword evidence="9" id="KW-1185">Reference proteome</keyword>
<dbReference type="PROSITE" id="PS50011">
    <property type="entry name" value="PROTEIN_KINASE_DOM"/>
    <property type="match status" value="1"/>
</dbReference>
<comment type="caution">
    <text evidence="8">The sequence shown here is derived from an EMBL/GenBank/DDBJ whole genome shotgun (WGS) entry which is preliminary data.</text>
</comment>